<protein>
    <submittedName>
        <fullName evidence="3">Membrane-associated phospholipid phosphatase</fullName>
    </submittedName>
</protein>
<feature type="transmembrane region" description="Helical" evidence="1">
    <location>
        <begin position="184"/>
        <end position="200"/>
    </location>
</feature>
<keyword evidence="1" id="KW-1133">Transmembrane helix</keyword>
<evidence type="ECO:0000313" key="3">
    <source>
        <dbReference type="EMBL" id="MDQ0256559.1"/>
    </source>
</evidence>
<evidence type="ECO:0000313" key="4">
    <source>
        <dbReference type="Proteomes" id="UP001230005"/>
    </source>
</evidence>
<name>A0ABT9ZZ79_9BACI</name>
<keyword evidence="1" id="KW-0812">Transmembrane</keyword>
<dbReference type="InterPro" id="IPR036938">
    <property type="entry name" value="PAP2/HPO_sf"/>
</dbReference>
<keyword evidence="1" id="KW-0472">Membrane</keyword>
<dbReference type="PANTHER" id="PTHR14969">
    <property type="entry name" value="SPHINGOSINE-1-PHOSPHATE PHOSPHOHYDROLASE"/>
    <property type="match status" value="1"/>
</dbReference>
<reference evidence="3 4" key="1">
    <citation type="submission" date="2023-07" db="EMBL/GenBank/DDBJ databases">
        <title>Genomic Encyclopedia of Type Strains, Phase IV (KMG-IV): sequencing the most valuable type-strain genomes for metagenomic binning, comparative biology and taxonomic classification.</title>
        <authorList>
            <person name="Goeker M."/>
        </authorList>
    </citation>
    <scope>NUCLEOTIDE SEQUENCE [LARGE SCALE GENOMIC DNA]</scope>
    <source>
        <strain evidence="3 4">DSM 9768</strain>
    </source>
</reference>
<dbReference type="Gene3D" id="1.20.144.10">
    <property type="entry name" value="Phosphatidic acid phosphatase type 2/haloperoxidase"/>
    <property type="match status" value="1"/>
</dbReference>
<gene>
    <name evidence="3" type="ORF">J2S74_003979</name>
</gene>
<dbReference type="PANTHER" id="PTHR14969:SF13">
    <property type="entry name" value="AT30094P"/>
    <property type="match status" value="1"/>
</dbReference>
<dbReference type="SUPFAM" id="SSF48317">
    <property type="entry name" value="Acid phosphatase/Vanadium-dependent haloperoxidase"/>
    <property type="match status" value="1"/>
</dbReference>
<feature type="transmembrane region" description="Helical" evidence="1">
    <location>
        <begin position="51"/>
        <end position="69"/>
    </location>
</feature>
<dbReference type="SMART" id="SM00014">
    <property type="entry name" value="acidPPc"/>
    <property type="match status" value="1"/>
</dbReference>
<dbReference type="Proteomes" id="UP001230005">
    <property type="component" value="Unassembled WGS sequence"/>
</dbReference>
<evidence type="ECO:0000259" key="2">
    <source>
        <dbReference type="SMART" id="SM00014"/>
    </source>
</evidence>
<feature type="transmembrane region" description="Helical" evidence="1">
    <location>
        <begin position="206"/>
        <end position="225"/>
    </location>
</feature>
<accession>A0ABT9ZZ79</accession>
<proteinExistence type="predicted"/>
<feature type="domain" description="Phosphatidic acid phosphatase type 2/haloperoxidase" evidence="2">
    <location>
        <begin position="51"/>
        <end position="170"/>
    </location>
</feature>
<feature type="transmembrane region" description="Helical" evidence="1">
    <location>
        <begin position="129"/>
        <end position="149"/>
    </location>
</feature>
<feature type="transmembrane region" description="Helical" evidence="1">
    <location>
        <begin position="237"/>
        <end position="257"/>
    </location>
</feature>
<feature type="transmembrane region" description="Helical" evidence="1">
    <location>
        <begin position="269"/>
        <end position="289"/>
    </location>
</feature>
<dbReference type="InterPro" id="IPR000326">
    <property type="entry name" value="PAP2/HPO"/>
</dbReference>
<dbReference type="RefSeq" id="WP_307328869.1">
    <property type="nucleotide sequence ID" value="NZ_JAUSUG010000017.1"/>
</dbReference>
<dbReference type="EMBL" id="JAUSUG010000017">
    <property type="protein sequence ID" value="MDQ0256559.1"/>
    <property type="molecule type" value="Genomic_DNA"/>
</dbReference>
<sequence length="293" mass="32877">MRELEVEILRFFTGLQQPVLDLFAWILTFLGDETFYFIIIPFVYWCISKPFGIRLLYVFLISVYINASLKALTAVTRPVGIEGLNINALYVQSAEVGTHFPHDSFPSGHAQGSATLWGFIAYKLNRPKVWIAAGILVFLISIARLYTGVHWPTDLIVGVLIAAVIIAIYHVMEKRITALSEKTRLVLAVLVPVLMVILFTDSEGFSYGGFLLGAGIGFFLEKWYVGMVIPSRWSKRIIAYVIGVIGIFALQTGLKVLFPEGEVFDGLRYFIIGLFGIWIAPILFVKLGLYKKQ</sequence>
<organism evidence="3 4">
    <name type="scientific">Evansella vedderi</name>
    <dbReference type="NCBI Taxonomy" id="38282"/>
    <lineage>
        <taxon>Bacteria</taxon>
        <taxon>Bacillati</taxon>
        <taxon>Bacillota</taxon>
        <taxon>Bacilli</taxon>
        <taxon>Bacillales</taxon>
        <taxon>Bacillaceae</taxon>
        <taxon>Evansella</taxon>
    </lineage>
</organism>
<feature type="transmembrane region" description="Helical" evidence="1">
    <location>
        <begin position="155"/>
        <end position="172"/>
    </location>
</feature>
<feature type="transmembrane region" description="Helical" evidence="1">
    <location>
        <begin position="20"/>
        <end position="45"/>
    </location>
</feature>
<keyword evidence="4" id="KW-1185">Reference proteome</keyword>
<evidence type="ECO:0000256" key="1">
    <source>
        <dbReference type="SAM" id="Phobius"/>
    </source>
</evidence>
<comment type="caution">
    <text evidence="3">The sequence shown here is derived from an EMBL/GenBank/DDBJ whole genome shotgun (WGS) entry which is preliminary data.</text>
</comment>
<dbReference type="Pfam" id="PF01569">
    <property type="entry name" value="PAP2"/>
    <property type="match status" value="1"/>
</dbReference>